<keyword evidence="8" id="KW-1185">Reference proteome</keyword>
<feature type="transmembrane region" description="Helical" evidence="6">
    <location>
        <begin position="159"/>
        <end position="180"/>
    </location>
</feature>
<evidence type="ECO:0000313" key="8">
    <source>
        <dbReference type="Proteomes" id="UP001237780"/>
    </source>
</evidence>
<dbReference type="RefSeq" id="WP_307276520.1">
    <property type="nucleotide sequence ID" value="NZ_JAUSZT010000002.1"/>
</dbReference>
<evidence type="ECO:0000256" key="3">
    <source>
        <dbReference type="ARBA" id="ARBA00022692"/>
    </source>
</evidence>
<dbReference type="Proteomes" id="UP001237780">
    <property type="component" value="Unassembled WGS sequence"/>
</dbReference>
<comment type="caution">
    <text evidence="7">The sequence shown here is derived from an EMBL/GenBank/DDBJ whole genome shotgun (WGS) entry which is preliminary data.</text>
</comment>
<protein>
    <submittedName>
        <fullName evidence="7">Uncharacterized membrane protein YbhN (UPF0104 family)</fullName>
    </submittedName>
</protein>
<feature type="transmembrane region" description="Helical" evidence="6">
    <location>
        <begin position="47"/>
        <end position="71"/>
    </location>
</feature>
<keyword evidence="5 6" id="KW-0472">Membrane</keyword>
<dbReference type="InterPro" id="IPR022791">
    <property type="entry name" value="L-PG_synthase/AglD"/>
</dbReference>
<evidence type="ECO:0000256" key="6">
    <source>
        <dbReference type="SAM" id="Phobius"/>
    </source>
</evidence>
<feature type="transmembrane region" description="Helical" evidence="6">
    <location>
        <begin position="125"/>
        <end position="147"/>
    </location>
</feature>
<reference evidence="7 8" key="1">
    <citation type="submission" date="2023-07" db="EMBL/GenBank/DDBJ databases">
        <title>Comparative genomics of wheat-associated soil bacteria to identify genetic determinants of phenazine resistance.</title>
        <authorList>
            <person name="Mouncey N."/>
        </authorList>
    </citation>
    <scope>NUCLEOTIDE SEQUENCE [LARGE SCALE GENOMIC DNA]</scope>
    <source>
        <strain evidence="7 8">W4I11</strain>
    </source>
</reference>
<evidence type="ECO:0000256" key="1">
    <source>
        <dbReference type="ARBA" id="ARBA00004651"/>
    </source>
</evidence>
<keyword evidence="4 6" id="KW-1133">Transmembrane helix</keyword>
<evidence type="ECO:0000256" key="2">
    <source>
        <dbReference type="ARBA" id="ARBA00022475"/>
    </source>
</evidence>
<keyword evidence="2" id="KW-1003">Cell membrane</keyword>
<comment type="subcellular location">
    <subcellularLocation>
        <location evidence="1">Cell membrane</location>
        <topology evidence="1">Multi-pass membrane protein</topology>
    </subcellularLocation>
</comment>
<organism evidence="7 8">
    <name type="scientific">Phyllobacterium ifriqiyense</name>
    <dbReference type="NCBI Taxonomy" id="314238"/>
    <lineage>
        <taxon>Bacteria</taxon>
        <taxon>Pseudomonadati</taxon>
        <taxon>Pseudomonadota</taxon>
        <taxon>Alphaproteobacteria</taxon>
        <taxon>Hyphomicrobiales</taxon>
        <taxon>Phyllobacteriaceae</taxon>
        <taxon>Phyllobacterium</taxon>
    </lineage>
</organism>
<feature type="transmembrane region" description="Helical" evidence="6">
    <location>
        <begin position="200"/>
        <end position="219"/>
    </location>
</feature>
<feature type="transmembrane region" description="Helical" evidence="6">
    <location>
        <begin position="83"/>
        <end position="105"/>
    </location>
</feature>
<keyword evidence="3 6" id="KW-0812">Transmembrane</keyword>
<dbReference type="EMBL" id="JAUSZT010000002">
    <property type="protein sequence ID" value="MDQ0995369.1"/>
    <property type="molecule type" value="Genomic_DNA"/>
</dbReference>
<evidence type="ECO:0000313" key="7">
    <source>
        <dbReference type="EMBL" id="MDQ0995369.1"/>
    </source>
</evidence>
<feature type="transmembrane region" description="Helical" evidence="6">
    <location>
        <begin position="270"/>
        <end position="293"/>
    </location>
</feature>
<sequence>MMWRKAVVNLLVAVAIALSLWLIYRSVSRYSADEIARSLGVIPFQHLAMAIIFTALNYACLTGFDALGLIYAGKPLPYRRVALTSFVSLSIGHNVGLSALSSGAIRYRFYSRWGLGTEDVAKVVLFSGLTVALGLLTLCGVSMLVSSDSAAKITGLSRGWVVTVGLSILLILMIFVTLCWQLRRPLNVWHWTFKLPTARLAIAQILLGTLNFSFIAAGLHELILAYQDVSYWDVSTVYAIANGAAVASHVPGGLGVLEATTQFLLPQAATIGAVIAFRAVYFFMPLPLGLLLFGISERFFRTHPLKTKPTAATTARAQAS</sequence>
<evidence type="ECO:0000256" key="5">
    <source>
        <dbReference type="ARBA" id="ARBA00023136"/>
    </source>
</evidence>
<accession>A0ABU0S3R1</accession>
<gene>
    <name evidence="7" type="ORF">QFZ34_000546</name>
</gene>
<feature type="transmembrane region" description="Helical" evidence="6">
    <location>
        <begin position="231"/>
        <end position="250"/>
    </location>
</feature>
<proteinExistence type="predicted"/>
<evidence type="ECO:0000256" key="4">
    <source>
        <dbReference type="ARBA" id="ARBA00022989"/>
    </source>
</evidence>
<name>A0ABU0S3R1_9HYPH</name>
<dbReference type="Pfam" id="PF03706">
    <property type="entry name" value="LPG_synthase_TM"/>
    <property type="match status" value="1"/>
</dbReference>